<dbReference type="GO" id="GO:0016705">
    <property type="term" value="F:oxidoreductase activity, acting on paired donors, with incorporation or reduction of molecular oxygen"/>
    <property type="evidence" value="ECO:0007669"/>
    <property type="project" value="UniProtKB-ARBA"/>
</dbReference>
<keyword evidence="8" id="KW-0812">Transmembrane</keyword>
<dbReference type="SUPFAM" id="SSF50022">
    <property type="entry name" value="ISP domain"/>
    <property type="match status" value="1"/>
</dbReference>
<dbReference type="Gene3D" id="2.102.10.10">
    <property type="entry name" value="Rieske [2Fe-2S] iron-sulphur domain"/>
    <property type="match status" value="1"/>
</dbReference>
<dbReference type="InterPro" id="IPR019470">
    <property type="entry name" value="Ubiq_cytC_Rdtase_Fe-S_su_TAT"/>
</dbReference>
<feature type="transmembrane region" description="Helical" evidence="8">
    <location>
        <begin position="24"/>
        <end position="45"/>
    </location>
</feature>
<evidence type="ECO:0000256" key="8">
    <source>
        <dbReference type="SAM" id="Phobius"/>
    </source>
</evidence>
<gene>
    <name evidence="10" type="ORF">EAV92_09060</name>
</gene>
<dbReference type="Pfam" id="PF00355">
    <property type="entry name" value="Rieske"/>
    <property type="match status" value="1"/>
</dbReference>
<protein>
    <submittedName>
        <fullName evidence="10">Ubiquinol-cytochrome c reductase iron-sulfur subunit</fullName>
    </submittedName>
</protein>
<dbReference type="Proteomes" id="UP000269097">
    <property type="component" value="Chromosome"/>
</dbReference>
<reference evidence="10 11" key="1">
    <citation type="submission" date="2018-10" db="EMBL/GenBank/DDBJ databases">
        <title>Genome Sequence of Cohnella sp.</title>
        <authorList>
            <person name="Srinivasan S."/>
            <person name="Kim M.K."/>
        </authorList>
    </citation>
    <scope>NUCLEOTIDE SEQUENCE [LARGE SCALE GENOMIC DNA]</scope>
    <source>
        <strain evidence="10 11">18JY8-7</strain>
    </source>
</reference>
<keyword evidence="8" id="KW-1133">Transmembrane helix</keyword>
<dbReference type="InterPro" id="IPR014349">
    <property type="entry name" value="Rieske_Fe-S_prot"/>
</dbReference>
<dbReference type="AlphaFoldDB" id="A0A3G3JYW9"/>
<evidence type="ECO:0000256" key="2">
    <source>
        <dbReference type="ARBA" id="ARBA00022714"/>
    </source>
</evidence>
<keyword evidence="2" id="KW-0001">2Fe-2S</keyword>
<keyword evidence="5" id="KW-0411">Iron-sulfur</keyword>
<sequence length="178" mass="19853">MDHNKQQETVHQPVKRKEMTRRQFLSYTLGGAGAFMAGGAILPMIRFAVDPLLQPKQAGSFVKVIEESKVTNEPQQVDFKVHQVDGWYESDPKLQAWISKDSAGKVFALSPVCKHLGCLIGWSGAEAPNLYHCPCHGARYDKNGKNLKVAPKPLDEYQVKVEGGWVYLGPLEPNQHVK</sequence>
<keyword evidence="8" id="KW-0472">Membrane</keyword>
<comment type="similarity">
    <text evidence="1">Belongs to the Rieske iron-sulfur protein family.</text>
</comment>
<comment type="cofactor">
    <cofactor evidence="7">
        <name>[2Fe-2S] cluster</name>
        <dbReference type="ChEBI" id="CHEBI:190135"/>
    </cofactor>
</comment>
<dbReference type="PRINTS" id="PR00162">
    <property type="entry name" value="RIESKE"/>
</dbReference>
<evidence type="ECO:0000256" key="6">
    <source>
        <dbReference type="ARBA" id="ARBA00023157"/>
    </source>
</evidence>
<dbReference type="InterPro" id="IPR017941">
    <property type="entry name" value="Rieske_2Fe-2S"/>
</dbReference>
<dbReference type="PROSITE" id="PS51296">
    <property type="entry name" value="RIESKE"/>
    <property type="match status" value="1"/>
</dbReference>
<feature type="domain" description="Rieske" evidence="9">
    <location>
        <begin position="98"/>
        <end position="168"/>
    </location>
</feature>
<dbReference type="GO" id="GO:0016020">
    <property type="term" value="C:membrane"/>
    <property type="evidence" value="ECO:0007669"/>
    <property type="project" value="InterPro"/>
</dbReference>
<dbReference type="RefSeq" id="WP_123040781.1">
    <property type="nucleotide sequence ID" value="NZ_CP033433.1"/>
</dbReference>
<name>A0A3G3JYW9_9BACL</name>
<dbReference type="GO" id="GO:0008121">
    <property type="term" value="F:quinol-cytochrome-c reductase activity"/>
    <property type="evidence" value="ECO:0007669"/>
    <property type="project" value="InterPro"/>
</dbReference>
<dbReference type="PROSITE" id="PS51318">
    <property type="entry name" value="TAT"/>
    <property type="match status" value="1"/>
</dbReference>
<keyword evidence="4" id="KW-0408">Iron</keyword>
<evidence type="ECO:0000256" key="1">
    <source>
        <dbReference type="ARBA" id="ARBA00010651"/>
    </source>
</evidence>
<keyword evidence="3" id="KW-0479">Metal-binding</keyword>
<dbReference type="InterPro" id="IPR006311">
    <property type="entry name" value="TAT_signal"/>
</dbReference>
<dbReference type="GO" id="GO:0046872">
    <property type="term" value="F:metal ion binding"/>
    <property type="evidence" value="ECO:0007669"/>
    <property type="project" value="UniProtKB-KW"/>
</dbReference>
<proteinExistence type="inferred from homology"/>
<dbReference type="KEGG" id="coh:EAV92_09060"/>
<organism evidence="10 11">
    <name type="scientific">Cohnella candidum</name>
    <dbReference type="NCBI Taxonomy" id="2674991"/>
    <lineage>
        <taxon>Bacteria</taxon>
        <taxon>Bacillati</taxon>
        <taxon>Bacillota</taxon>
        <taxon>Bacilli</taxon>
        <taxon>Bacillales</taxon>
        <taxon>Paenibacillaceae</taxon>
        <taxon>Cohnella</taxon>
    </lineage>
</organism>
<dbReference type="GO" id="GO:0004497">
    <property type="term" value="F:monooxygenase activity"/>
    <property type="evidence" value="ECO:0007669"/>
    <property type="project" value="UniProtKB-ARBA"/>
</dbReference>
<dbReference type="CDD" id="cd03467">
    <property type="entry name" value="Rieske"/>
    <property type="match status" value="1"/>
</dbReference>
<dbReference type="EMBL" id="CP033433">
    <property type="protein sequence ID" value="AYQ72699.1"/>
    <property type="molecule type" value="Genomic_DNA"/>
</dbReference>
<dbReference type="Pfam" id="PF10399">
    <property type="entry name" value="UCR_Fe-S_N"/>
    <property type="match status" value="1"/>
</dbReference>
<keyword evidence="6" id="KW-1015">Disulfide bond</keyword>
<evidence type="ECO:0000256" key="3">
    <source>
        <dbReference type="ARBA" id="ARBA00022723"/>
    </source>
</evidence>
<evidence type="ECO:0000256" key="4">
    <source>
        <dbReference type="ARBA" id="ARBA00023004"/>
    </source>
</evidence>
<evidence type="ECO:0000256" key="7">
    <source>
        <dbReference type="ARBA" id="ARBA00034078"/>
    </source>
</evidence>
<accession>A0A3G3JYW9</accession>
<evidence type="ECO:0000259" key="9">
    <source>
        <dbReference type="PROSITE" id="PS51296"/>
    </source>
</evidence>
<dbReference type="PANTHER" id="PTHR10134">
    <property type="entry name" value="CYTOCHROME B-C1 COMPLEX SUBUNIT RIESKE, MITOCHONDRIAL"/>
    <property type="match status" value="1"/>
</dbReference>
<evidence type="ECO:0000313" key="10">
    <source>
        <dbReference type="EMBL" id="AYQ72699.1"/>
    </source>
</evidence>
<dbReference type="InterPro" id="IPR005805">
    <property type="entry name" value="Rieske_Fe-S_prot_C"/>
</dbReference>
<evidence type="ECO:0000256" key="5">
    <source>
        <dbReference type="ARBA" id="ARBA00023014"/>
    </source>
</evidence>
<dbReference type="GO" id="GO:0051537">
    <property type="term" value="F:2 iron, 2 sulfur cluster binding"/>
    <property type="evidence" value="ECO:0007669"/>
    <property type="project" value="UniProtKB-KW"/>
</dbReference>
<dbReference type="InterPro" id="IPR036922">
    <property type="entry name" value="Rieske_2Fe-2S_sf"/>
</dbReference>
<keyword evidence="11" id="KW-1185">Reference proteome</keyword>
<evidence type="ECO:0000313" key="11">
    <source>
        <dbReference type="Proteomes" id="UP000269097"/>
    </source>
</evidence>